<dbReference type="AlphaFoldDB" id="A0A328C767"/>
<comment type="caution">
    <text evidence="3">The sequence shown here is derived from an EMBL/GenBank/DDBJ whole genome shotgun (WGS) entry which is preliminary data.</text>
</comment>
<dbReference type="Proteomes" id="UP000249169">
    <property type="component" value="Unassembled WGS sequence"/>
</dbReference>
<reference evidence="3 4" key="1">
    <citation type="submission" date="2018-05" db="EMBL/GenBank/DDBJ databases">
        <title>Lujinxingia marina gen. nov. sp. nov., a new facultative anaerobic member of the class Deltaproteobacteria, and proposal of Lujinxingaceae fam. nov.</title>
        <authorList>
            <person name="Li C.-M."/>
        </authorList>
    </citation>
    <scope>NUCLEOTIDE SEQUENCE [LARGE SCALE GENOMIC DNA]</scope>
    <source>
        <strain evidence="3 4">B210</strain>
    </source>
</reference>
<dbReference type="SUPFAM" id="SSF52402">
    <property type="entry name" value="Adenine nucleotide alpha hydrolases-like"/>
    <property type="match status" value="2"/>
</dbReference>
<dbReference type="Pfam" id="PF00582">
    <property type="entry name" value="Usp"/>
    <property type="match status" value="2"/>
</dbReference>
<dbReference type="PRINTS" id="PR01438">
    <property type="entry name" value="UNVRSLSTRESS"/>
</dbReference>
<accession>A0A328C767</accession>
<dbReference type="InterPro" id="IPR014729">
    <property type="entry name" value="Rossmann-like_a/b/a_fold"/>
</dbReference>
<evidence type="ECO:0000313" key="4">
    <source>
        <dbReference type="Proteomes" id="UP000249169"/>
    </source>
</evidence>
<organism evidence="3 4">
    <name type="scientific">Lujinxingia litoralis</name>
    <dbReference type="NCBI Taxonomy" id="2211119"/>
    <lineage>
        <taxon>Bacteria</taxon>
        <taxon>Deltaproteobacteria</taxon>
        <taxon>Bradymonadales</taxon>
        <taxon>Lujinxingiaceae</taxon>
        <taxon>Lujinxingia</taxon>
    </lineage>
</organism>
<gene>
    <name evidence="3" type="ORF">DL240_10325</name>
</gene>
<comment type="similarity">
    <text evidence="1">Belongs to the universal stress protein A family.</text>
</comment>
<keyword evidence="4" id="KW-1185">Reference proteome</keyword>
<dbReference type="Gene3D" id="3.40.50.620">
    <property type="entry name" value="HUPs"/>
    <property type="match status" value="2"/>
</dbReference>
<evidence type="ECO:0000256" key="1">
    <source>
        <dbReference type="ARBA" id="ARBA00008791"/>
    </source>
</evidence>
<sequence length="326" mass="35730">MYRVEQVLVPLDFSTSSRSALAFARALGGEEPARMQVGHALEPMPPYVRRVLFPYAALGEDDREFEAELIEEARAELERYFEFDDRLRRRMIGEPVVEMGASREQVARWAGRFDVEAVVMGAVGEQSGGAGHQLGATALRVLESSSRPVVLVRQHDPRPRLKRILVALDLEATSAEVLEVGLGMALQHGCELELLFVLPSPLAQDSAGLLKSQVRFDERQARSRLKNKIEALFERTVEQVDVPFPQREKARELTSTTRVEVGDPAATIVKRAYDIDADLVVIGARSGPRAAGGNLGSVARGVASGATAHVMVVPPETKSTPLTRED</sequence>
<feature type="domain" description="UspA" evidence="2">
    <location>
        <begin position="162"/>
        <end position="314"/>
    </location>
</feature>
<protein>
    <recommendedName>
        <fullName evidence="2">UspA domain-containing protein</fullName>
    </recommendedName>
</protein>
<dbReference type="EMBL" id="QHKO01000004">
    <property type="protein sequence ID" value="RAL22240.1"/>
    <property type="molecule type" value="Genomic_DNA"/>
</dbReference>
<evidence type="ECO:0000313" key="3">
    <source>
        <dbReference type="EMBL" id="RAL22240.1"/>
    </source>
</evidence>
<name>A0A328C767_9DELT</name>
<dbReference type="PANTHER" id="PTHR46268">
    <property type="entry name" value="STRESS RESPONSE PROTEIN NHAX"/>
    <property type="match status" value="1"/>
</dbReference>
<dbReference type="InterPro" id="IPR006015">
    <property type="entry name" value="Universal_stress_UspA"/>
</dbReference>
<proteinExistence type="inferred from homology"/>
<dbReference type="PANTHER" id="PTHR46268:SF6">
    <property type="entry name" value="UNIVERSAL STRESS PROTEIN UP12"/>
    <property type="match status" value="1"/>
</dbReference>
<dbReference type="CDD" id="cd00293">
    <property type="entry name" value="USP-like"/>
    <property type="match status" value="2"/>
</dbReference>
<dbReference type="InterPro" id="IPR006016">
    <property type="entry name" value="UspA"/>
</dbReference>
<feature type="domain" description="UspA" evidence="2">
    <location>
        <begin position="5"/>
        <end position="153"/>
    </location>
</feature>
<evidence type="ECO:0000259" key="2">
    <source>
        <dbReference type="Pfam" id="PF00582"/>
    </source>
</evidence>